<protein>
    <recommendedName>
        <fullName evidence="3">Universal stress protein family protein</fullName>
    </recommendedName>
</protein>
<evidence type="ECO:0000313" key="2">
    <source>
        <dbReference type="Proteomes" id="UP000193207"/>
    </source>
</evidence>
<dbReference type="AlphaFoldDB" id="A0A1X6ZL97"/>
<sequence length="234" mass="24211">MSPETRRARVILGATCYLDAEGAIRVAVEIARQIGADLHGVLVADEAIMAAASTPRARCIGFGGAQVIEVTAARMEAAFRADARRFEQQLQRAAQAASLATAFRQMQGRLATALDQGAGTGDVLIYGFSRDPGSTDCVALVVGAAPPAPRFAALAAQLSQKTGKPLLIFAPPGIGGPDVITCDSPEALLARLERHRPAAVIGAAPRADLPLVARLLDAARCPLILPATSPEGDS</sequence>
<evidence type="ECO:0000313" key="1">
    <source>
        <dbReference type="EMBL" id="SLN55182.1"/>
    </source>
</evidence>
<dbReference type="Proteomes" id="UP000193207">
    <property type="component" value="Unassembled WGS sequence"/>
</dbReference>
<proteinExistence type="predicted"/>
<reference evidence="1 2" key="1">
    <citation type="submission" date="2017-03" db="EMBL/GenBank/DDBJ databases">
        <authorList>
            <person name="Afonso C.L."/>
            <person name="Miller P.J."/>
            <person name="Scott M.A."/>
            <person name="Spackman E."/>
            <person name="Goraichik I."/>
            <person name="Dimitrov K.M."/>
            <person name="Suarez D.L."/>
            <person name="Swayne D.E."/>
        </authorList>
    </citation>
    <scope>NUCLEOTIDE SEQUENCE [LARGE SCALE GENOMIC DNA]</scope>
    <source>
        <strain evidence="1 2">CECT 8110</strain>
    </source>
</reference>
<gene>
    <name evidence="1" type="ORF">ROH8110_02993</name>
</gene>
<dbReference type="EMBL" id="FWFU01000004">
    <property type="protein sequence ID" value="SLN55182.1"/>
    <property type="molecule type" value="Genomic_DNA"/>
</dbReference>
<keyword evidence="2" id="KW-1185">Reference proteome</keyword>
<organism evidence="1 2">
    <name type="scientific">Roseovarius halotolerans</name>
    <dbReference type="NCBI Taxonomy" id="505353"/>
    <lineage>
        <taxon>Bacteria</taxon>
        <taxon>Pseudomonadati</taxon>
        <taxon>Pseudomonadota</taxon>
        <taxon>Alphaproteobacteria</taxon>
        <taxon>Rhodobacterales</taxon>
        <taxon>Roseobacteraceae</taxon>
        <taxon>Roseovarius</taxon>
    </lineage>
</organism>
<accession>A0A1X6ZL97</accession>
<evidence type="ECO:0008006" key="3">
    <source>
        <dbReference type="Google" id="ProtNLM"/>
    </source>
</evidence>
<name>A0A1X6ZL97_9RHOB</name>
<dbReference type="SUPFAM" id="SSF52402">
    <property type="entry name" value="Adenine nucleotide alpha hydrolases-like"/>
    <property type="match status" value="1"/>
</dbReference>
<dbReference type="OrthoDB" id="7854797at2"/>
<dbReference type="RefSeq" id="WP_085818556.1">
    <property type="nucleotide sequence ID" value="NZ_FWFU01000004.1"/>
</dbReference>